<dbReference type="GO" id="GO:0007548">
    <property type="term" value="P:sex differentiation"/>
    <property type="evidence" value="ECO:0007669"/>
    <property type="project" value="TreeGrafter"/>
</dbReference>
<evidence type="ECO:0000256" key="6">
    <source>
        <dbReference type="PROSITE-ProRule" id="PRU00070"/>
    </source>
</evidence>
<organism evidence="9 10">
    <name type="scientific">Betta splendens</name>
    <name type="common">Siamese fighting fish</name>
    <dbReference type="NCBI Taxonomy" id="158456"/>
    <lineage>
        <taxon>Eukaryota</taxon>
        <taxon>Metazoa</taxon>
        <taxon>Chordata</taxon>
        <taxon>Craniata</taxon>
        <taxon>Vertebrata</taxon>
        <taxon>Euteleostomi</taxon>
        <taxon>Actinopterygii</taxon>
        <taxon>Neopterygii</taxon>
        <taxon>Teleostei</taxon>
        <taxon>Neoteleostei</taxon>
        <taxon>Acanthomorphata</taxon>
        <taxon>Anabantaria</taxon>
        <taxon>Anabantiformes</taxon>
        <taxon>Anabantoidei</taxon>
        <taxon>Osphronemidae</taxon>
        <taxon>Betta</taxon>
    </lineage>
</organism>
<protein>
    <submittedName>
        <fullName evidence="10">Doublesex- and mab-3-related transcription factor 1-like</fullName>
    </submittedName>
</protein>
<dbReference type="SMART" id="SM00301">
    <property type="entry name" value="DM"/>
    <property type="match status" value="1"/>
</dbReference>
<feature type="region of interest" description="Disordered" evidence="7">
    <location>
        <begin position="118"/>
        <end position="144"/>
    </location>
</feature>
<keyword evidence="5 6" id="KW-0539">Nucleus</keyword>
<feature type="region of interest" description="Disordered" evidence="7">
    <location>
        <begin position="1"/>
        <end position="20"/>
    </location>
</feature>
<dbReference type="Proteomes" id="UP000515150">
    <property type="component" value="Chromosome 11"/>
</dbReference>
<keyword evidence="9" id="KW-1185">Reference proteome</keyword>
<dbReference type="InterPro" id="IPR026607">
    <property type="entry name" value="DMRT"/>
</dbReference>
<evidence type="ECO:0000259" key="8">
    <source>
        <dbReference type="PROSITE" id="PS50809"/>
    </source>
</evidence>
<reference evidence="10" key="1">
    <citation type="submission" date="2025-08" db="UniProtKB">
        <authorList>
            <consortium name="RefSeq"/>
        </authorList>
    </citation>
    <scope>IDENTIFICATION</scope>
</reference>
<evidence type="ECO:0000313" key="9">
    <source>
        <dbReference type="Proteomes" id="UP000515150"/>
    </source>
</evidence>
<dbReference type="PROSITE" id="PS40000">
    <property type="entry name" value="DM_1"/>
    <property type="match status" value="1"/>
</dbReference>
<keyword evidence="4 6" id="KW-0238">DNA-binding</keyword>
<keyword evidence="3 6" id="KW-0862">Zinc</keyword>
<dbReference type="PROSITE" id="PS50809">
    <property type="entry name" value="DM_2"/>
    <property type="match status" value="1"/>
</dbReference>
<feature type="compositionally biased region" description="Low complexity" evidence="7">
    <location>
        <begin position="122"/>
        <end position="135"/>
    </location>
</feature>
<accession>A0A6P7NWM5</accession>
<feature type="region of interest" description="Disordered" evidence="7">
    <location>
        <begin position="239"/>
        <end position="265"/>
    </location>
</feature>
<dbReference type="AlphaFoldDB" id="A0A6P7NWM5"/>
<keyword evidence="2 6" id="KW-0479">Metal-binding</keyword>
<dbReference type="GO" id="GO:0000978">
    <property type="term" value="F:RNA polymerase II cis-regulatory region sequence-specific DNA binding"/>
    <property type="evidence" value="ECO:0007669"/>
    <property type="project" value="TreeGrafter"/>
</dbReference>
<evidence type="ECO:0000256" key="2">
    <source>
        <dbReference type="ARBA" id="ARBA00022723"/>
    </source>
</evidence>
<evidence type="ECO:0000313" key="10">
    <source>
        <dbReference type="RefSeq" id="XP_029022373.1"/>
    </source>
</evidence>
<comment type="subcellular location">
    <subcellularLocation>
        <location evidence="6">Nucleus</location>
    </subcellularLocation>
</comment>
<dbReference type="GO" id="GO:0046872">
    <property type="term" value="F:metal ion binding"/>
    <property type="evidence" value="ECO:0007669"/>
    <property type="project" value="UniProtKB-KW"/>
</dbReference>
<evidence type="ECO:0000256" key="5">
    <source>
        <dbReference type="ARBA" id="ARBA00023242"/>
    </source>
</evidence>
<dbReference type="KEGG" id="bspl:114865417"/>
<dbReference type="RefSeq" id="XP_029022373.1">
    <property type="nucleotide sequence ID" value="XM_029166540.3"/>
</dbReference>
<feature type="DNA-binding region" description="DM" evidence="6">
    <location>
        <begin position="21"/>
        <end position="68"/>
    </location>
</feature>
<dbReference type="GO" id="GO:0000981">
    <property type="term" value="F:DNA-binding transcription factor activity, RNA polymerase II-specific"/>
    <property type="evidence" value="ECO:0007669"/>
    <property type="project" value="TreeGrafter"/>
</dbReference>
<sequence>MSLSKGKVPEVSAEPSRRPKCTRCRHHGIVIPQKGHVKSCPFLGCACSKCLLVTERTRIATMQRNLRRAEGNKPTSRQKRACARTEPPRGPVGGARALPTFNGAKVAGAPQGSWTPLDLRSGPAAGEGLAAGPDGSPEERGNDAPINVPYFGELRPSAPVHFIPVPLRMSGHYAGSCASYPALMINMPCLPPVPGALYNHSLYRPLMLPHFQHGAMPPPPAPPPPADCKPVFFTLQPTVPEDSQEELMPEPPLGKQADLDIVGLD</sequence>
<comment type="similarity">
    <text evidence="1">Belongs to the DMRT family.</text>
</comment>
<feature type="domain" description="DM" evidence="8">
    <location>
        <begin position="21"/>
        <end position="68"/>
    </location>
</feature>
<dbReference type="PANTHER" id="PTHR12322">
    <property type="entry name" value="DOUBLESEX AND MAB-3 RELATED TRANSCRIPTION FACTOR DMRT"/>
    <property type="match status" value="1"/>
</dbReference>
<evidence type="ECO:0000256" key="1">
    <source>
        <dbReference type="ARBA" id="ARBA00006834"/>
    </source>
</evidence>
<evidence type="ECO:0000256" key="3">
    <source>
        <dbReference type="ARBA" id="ARBA00022833"/>
    </source>
</evidence>
<dbReference type="InterPro" id="IPR036407">
    <property type="entry name" value="DM_DNA-bd_sf"/>
</dbReference>
<dbReference type="SUPFAM" id="SSF82927">
    <property type="entry name" value="Cysteine-rich DNA binding domain, (DM domain)"/>
    <property type="match status" value="1"/>
</dbReference>
<dbReference type="Gene3D" id="4.10.1040.10">
    <property type="entry name" value="DM DNA-binding domain"/>
    <property type="match status" value="1"/>
</dbReference>
<dbReference type="Pfam" id="PF00751">
    <property type="entry name" value="DM"/>
    <property type="match status" value="1"/>
</dbReference>
<dbReference type="InParanoid" id="A0A6P7NWM5"/>
<proteinExistence type="inferred from homology"/>
<gene>
    <name evidence="10" type="primary">LOC114865417</name>
</gene>
<evidence type="ECO:0000256" key="7">
    <source>
        <dbReference type="SAM" id="MobiDB-lite"/>
    </source>
</evidence>
<dbReference type="PANTHER" id="PTHR12322:SF53">
    <property type="entry name" value="DOUBLESEX-MAB RELATED 11E"/>
    <property type="match status" value="1"/>
</dbReference>
<feature type="region of interest" description="Disordered" evidence="7">
    <location>
        <begin position="67"/>
        <end position="97"/>
    </location>
</feature>
<evidence type="ECO:0000256" key="4">
    <source>
        <dbReference type="ARBA" id="ARBA00023125"/>
    </source>
</evidence>
<dbReference type="OrthoDB" id="6162476at2759"/>
<name>A0A6P7NWM5_BETSP</name>
<dbReference type="GO" id="GO:0005634">
    <property type="term" value="C:nucleus"/>
    <property type="evidence" value="ECO:0007669"/>
    <property type="project" value="UniProtKB-SubCell"/>
</dbReference>
<dbReference type="InterPro" id="IPR001275">
    <property type="entry name" value="DM_DNA-bd"/>
</dbReference>
<dbReference type="GeneID" id="114865417"/>